<dbReference type="PANTHER" id="PTHR43479">
    <property type="entry name" value="ACREF/ENVCD OPERON REPRESSOR-RELATED"/>
    <property type="match status" value="1"/>
</dbReference>
<comment type="caution">
    <text evidence="5">The sequence shown here is derived from an EMBL/GenBank/DDBJ whole genome shotgun (WGS) entry which is preliminary data.</text>
</comment>
<protein>
    <submittedName>
        <fullName evidence="5">TetR/AcrR family transcriptional regulator</fullName>
    </submittedName>
</protein>
<dbReference type="PROSITE" id="PS50977">
    <property type="entry name" value="HTH_TETR_2"/>
    <property type="match status" value="1"/>
</dbReference>
<evidence type="ECO:0000256" key="1">
    <source>
        <dbReference type="ARBA" id="ARBA00022491"/>
    </source>
</evidence>
<proteinExistence type="predicted"/>
<keyword evidence="1" id="KW-0678">Repressor</keyword>
<dbReference type="InterPro" id="IPR023772">
    <property type="entry name" value="DNA-bd_HTH_TetR-type_CS"/>
</dbReference>
<evidence type="ECO:0000259" key="4">
    <source>
        <dbReference type="PROSITE" id="PS50977"/>
    </source>
</evidence>
<evidence type="ECO:0000256" key="2">
    <source>
        <dbReference type="ARBA" id="ARBA00023125"/>
    </source>
</evidence>
<organism evidence="5 6">
    <name type="scientific">Neobacillus cucumis</name>
    <dbReference type="NCBI Taxonomy" id="1740721"/>
    <lineage>
        <taxon>Bacteria</taxon>
        <taxon>Bacillati</taxon>
        <taxon>Bacillota</taxon>
        <taxon>Bacilli</taxon>
        <taxon>Bacillales</taxon>
        <taxon>Bacillaceae</taxon>
        <taxon>Neobacillus</taxon>
    </lineage>
</organism>
<evidence type="ECO:0000313" key="6">
    <source>
        <dbReference type="Proteomes" id="UP000234950"/>
    </source>
</evidence>
<dbReference type="RefSeq" id="WP_101646832.1">
    <property type="nucleotide sequence ID" value="NZ_PGVE01000028.1"/>
</dbReference>
<evidence type="ECO:0000256" key="3">
    <source>
        <dbReference type="PROSITE-ProRule" id="PRU00335"/>
    </source>
</evidence>
<dbReference type="PANTHER" id="PTHR43479:SF22">
    <property type="entry name" value="TRANSCRIPTIONAL REGULATOR, TETR FAMILY"/>
    <property type="match status" value="1"/>
</dbReference>
<dbReference type="InterPro" id="IPR050624">
    <property type="entry name" value="HTH-type_Tx_Regulator"/>
</dbReference>
<sequence>MNDRKQHVITKAHQLFIEKGFQATSIIEIIEFSGISKGTFYNYFSSKNELLIAIFTSLSERIAKERNELLIGQDPADIEIFIKQLELQMAFNKRNKLLTLFEEVFVSNDPALKQFLKQFQIMYLHWIYNRFLDLFGKNKQPYLLDCSIMFLGMLHHNIHHHFFANEMDSSLKHVIRYSVERAVKMVEEVVKSGEQLLDPEIFTKWLPECNKNGLAFERKLHHIISALKKYINEGENHLEPIELLDFIQEEIVHSKTPRKFLIKSALSTLREISGKKWQGDLEKLEKLINDFLVQKS</sequence>
<feature type="domain" description="HTH tetR-type" evidence="4">
    <location>
        <begin position="2"/>
        <end position="62"/>
    </location>
</feature>
<dbReference type="Proteomes" id="UP000234950">
    <property type="component" value="Unassembled WGS sequence"/>
</dbReference>
<dbReference type="Pfam" id="PF00440">
    <property type="entry name" value="TetR_N"/>
    <property type="match status" value="1"/>
</dbReference>
<reference evidence="5 6" key="1">
    <citation type="submission" date="2017-11" db="EMBL/GenBank/DDBJ databases">
        <title>Comparitive Functional Genomics of Dry Heat Resistant strains isolated from the Viking Spacecraft.</title>
        <authorList>
            <person name="Seuylemezian A."/>
            <person name="Cooper K."/>
            <person name="Vaishampayan P."/>
        </authorList>
    </citation>
    <scope>NUCLEOTIDE SEQUENCE [LARGE SCALE GENOMIC DNA]</scope>
    <source>
        <strain evidence="5 6">V32-6</strain>
    </source>
</reference>
<dbReference type="OrthoDB" id="9812993at2"/>
<dbReference type="PROSITE" id="PS01081">
    <property type="entry name" value="HTH_TETR_1"/>
    <property type="match status" value="1"/>
</dbReference>
<accession>A0A2N5HNI7</accession>
<dbReference type="PRINTS" id="PR00455">
    <property type="entry name" value="HTHTETR"/>
</dbReference>
<dbReference type="Gene3D" id="1.10.357.10">
    <property type="entry name" value="Tetracycline Repressor, domain 2"/>
    <property type="match status" value="1"/>
</dbReference>
<dbReference type="SUPFAM" id="SSF46689">
    <property type="entry name" value="Homeodomain-like"/>
    <property type="match status" value="1"/>
</dbReference>
<dbReference type="AlphaFoldDB" id="A0A2N5HNI7"/>
<keyword evidence="6" id="KW-1185">Reference proteome</keyword>
<dbReference type="GO" id="GO:0003677">
    <property type="term" value="F:DNA binding"/>
    <property type="evidence" value="ECO:0007669"/>
    <property type="project" value="UniProtKB-UniRule"/>
</dbReference>
<dbReference type="EMBL" id="PGVE01000028">
    <property type="protein sequence ID" value="PLS07091.1"/>
    <property type="molecule type" value="Genomic_DNA"/>
</dbReference>
<feature type="DNA-binding region" description="H-T-H motif" evidence="3">
    <location>
        <begin position="25"/>
        <end position="44"/>
    </location>
</feature>
<name>A0A2N5HNI7_9BACI</name>
<dbReference type="InterPro" id="IPR001647">
    <property type="entry name" value="HTH_TetR"/>
</dbReference>
<dbReference type="InterPro" id="IPR009057">
    <property type="entry name" value="Homeodomain-like_sf"/>
</dbReference>
<keyword evidence="2 3" id="KW-0238">DNA-binding</keyword>
<evidence type="ECO:0000313" key="5">
    <source>
        <dbReference type="EMBL" id="PLS07091.1"/>
    </source>
</evidence>
<gene>
    <name evidence="5" type="ORF">CVD27_05260</name>
</gene>